<dbReference type="InterPro" id="IPR001604">
    <property type="entry name" value="Endo_G_ENPP1-like_dom"/>
</dbReference>
<evidence type="ECO:0000256" key="1">
    <source>
        <dbReference type="PIRSR" id="PIRSR640255-1"/>
    </source>
</evidence>
<feature type="binding site" evidence="2">
    <location>
        <position position="139"/>
    </location>
    <ligand>
        <name>Mg(2+)</name>
        <dbReference type="ChEBI" id="CHEBI:18420"/>
        <note>catalytic</note>
    </ligand>
</feature>
<gene>
    <name evidence="5" type="ORF">G1H19_20730</name>
</gene>
<dbReference type="GO" id="GO:0016787">
    <property type="term" value="F:hydrolase activity"/>
    <property type="evidence" value="ECO:0007669"/>
    <property type="project" value="InterPro"/>
</dbReference>
<dbReference type="Proteomes" id="UP000470470">
    <property type="component" value="Unassembled WGS sequence"/>
</dbReference>
<keyword evidence="6" id="KW-1185">Reference proteome</keyword>
<feature type="active site" description="Proton acceptor" evidence="1">
    <location>
        <position position="102"/>
    </location>
</feature>
<evidence type="ECO:0000313" key="5">
    <source>
        <dbReference type="EMBL" id="NEL56399.1"/>
    </source>
</evidence>
<reference evidence="5 6" key="1">
    <citation type="submission" date="2020-02" db="EMBL/GenBank/DDBJ databases">
        <title>The whole genome sequence of CPCC 205119.</title>
        <authorList>
            <person name="Jiang Z."/>
        </authorList>
    </citation>
    <scope>NUCLEOTIDE SEQUENCE [LARGE SCALE GENOMIC DNA]</scope>
    <source>
        <strain evidence="5 6">CPCC 205119</strain>
    </source>
</reference>
<dbReference type="Pfam" id="PF01223">
    <property type="entry name" value="Endonuclease_NS"/>
    <property type="match status" value="1"/>
</dbReference>
<protein>
    <submittedName>
        <fullName evidence="5">DNA/RNA non-specific endonuclease</fullName>
    </submittedName>
</protein>
<dbReference type="PANTHER" id="PTHR13966:SF5">
    <property type="entry name" value="ENDONUCLEASE G, MITOCHONDRIAL"/>
    <property type="match status" value="1"/>
</dbReference>
<dbReference type="SUPFAM" id="SSF54060">
    <property type="entry name" value="His-Me finger endonucleases"/>
    <property type="match status" value="1"/>
</dbReference>
<dbReference type="GO" id="GO:0003676">
    <property type="term" value="F:nucleic acid binding"/>
    <property type="evidence" value="ECO:0007669"/>
    <property type="project" value="InterPro"/>
</dbReference>
<proteinExistence type="predicted"/>
<dbReference type="GO" id="GO:0004519">
    <property type="term" value="F:endonuclease activity"/>
    <property type="evidence" value="ECO:0007669"/>
    <property type="project" value="UniProtKB-KW"/>
</dbReference>
<dbReference type="InterPro" id="IPR040255">
    <property type="entry name" value="Non-specific_endonuclease"/>
</dbReference>
<dbReference type="GO" id="GO:0046872">
    <property type="term" value="F:metal ion binding"/>
    <property type="evidence" value="ECO:0007669"/>
    <property type="project" value="UniProtKB-KW"/>
</dbReference>
<evidence type="ECO:0000313" key="6">
    <source>
        <dbReference type="Proteomes" id="UP000470470"/>
    </source>
</evidence>
<dbReference type="EMBL" id="JAAGWK010000034">
    <property type="protein sequence ID" value="NEL56399.1"/>
    <property type="molecule type" value="Genomic_DNA"/>
</dbReference>
<feature type="domain" description="ENPP1-3/EXOG-like endonuclease/phosphodiesterase" evidence="3">
    <location>
        <begin position="40"/>
        <end position="266"/>
    </location>
</feature>
<dbReference type="InterPro" id="IPR020821">
    <property type="entry name" value="ENPP1-3/EXOG-like_nuc-like"/>
</dbReference>
<keyword evidence="5" id="KW-0540">Nuclease</keyword>
<dbReference type="Gene3D" id="3.40.570.10">
    <property type="entry name" value="Extracellular Endonuclease, subunit A"/>
    <property type="match status" value="1"/>
</dbReference>
<evidence type="ECO:0000259" key="4">
    <source>
        <dbReference type="SMART" id="SM00892"/>
    </source>
</evidence>
<evidence type="ECO:0000259" key="3">
    <source>
        <dbReference type="SMART" id="SM00477"/>
    </source>
</evidence>
<comment type="caution">
    <text evidence="5">The sequence shown here is derived from an EMBL/GenBank/DDBJ whole genome shotgun (WGS) entry which is preliminary data.</text>
</comment>
<keyword evidence="5" id="KW-0378">Hydrolase</keyword>
<keyword evidence="5" id="KW-0255">Endonuclease</keyword>
<name>A0A7K3WKK7_9ACTN</name>
<dbReference type="SMART" id="SM00477">
    <property type="entry name" value="NUC"/>
    <property type="match status" value="1"/>
</dbReference>
<dbReference type="CDD" id="cd00091">
    <property type="entry name" value="NUC"/>
    <property type="match status" value="1"/>
</dbReference>
<dbReference type="InterPro" id="IPR044929">
    <property type="entry name" value="DNA/RNA_non-sp_Endonuclease_sf"/>
</dbReference>
<dbReference type="RefSeq" id="WP_152727712.1">
    <property type="nucleotide sequence ID" value="NZ_JAABOZ010000001.1"/>
</dbReference>
<dbReference type="InterPro" id="IPR044925">
    <property type="entry name" value="His-Me_finger_sf"/>
</dbReference>
<sequence>MTGAQREDLSGRSGLDERFLGVPVPLPGPVESVPTVRLEYTHFSVLLRTDRRLAAVTGVAVDGALLQDLDRSGIDWRLDPRLPADQQTGEDVYARNDLDRGHLVRRADAVWGSTTAEAQQGNRDTFHYTNAAPQAASFNQGETLWLGLETLVLENAATYDRRLVMFTGPVLDDDDPRYRGVQVPLRFFKVVAFLDGGQQGSDPGPLAAAAYLLDQTPQVEDVPGVLAGAQAAGDPPPLGPFRTFGVPVADVASVTGLDLGPLVDADIRPAVGVQAGSAPGAPSGWVRLRTAADVVRSLGR</sequence>
<feature type="domain" description="DNA/RNA non-specific endonuclease/pyrophosphatase/phosphodiesterase" evidence="4">
    <location>
        <begin position="39"/>
        <end position="266"/>
    </location>
</feature>
<evidence type="ECO:0000256" key="2">
    <source>
        <dbReference type="PIRSR" id="PIRSR640255-2"/>
    </source>
</evidence>
<organism evidence="5 6">
    <name type="scientific">Goekera deserti</name>
    <dbReference type="NCBI Taxonomy" id="2497753"/>
    <lineage>
        <taxon>Bacteria</taxon>
        <taxon>Bacillati</taxon>
        <taxon>Actinomycetota</taxon>
        <taxon>Actinomycetes</taxon>
        <taxon>Geodermatophilales</taxon>
        <taxon>Geodermatophilaceae</taxon>
        <taxon>Goekera</taxon>
    </lineage>
</organism>
<keyword evidence="2" id="KW-0479">Metal-binding</keyword>
<dbReference type="AlphaFoldDB" id="A0A7K3WKK7"/>
<accession>A0A7K3WKK7</accession>
<dbReference type="PANTHER" id="PTHR13966">
    <property type="entry name" value="ENDONUCLEASE RELATED"/>
    <property type="match status" value="1"/>
</dbReference>
<dbReference type="SMART" id="SM00892">
    <property type="entry name" value="Endonuclease_NS"/>
    <property type="match status" value="1"/>
</dbReference>